<proteinExistence type="predicted"/>
<reference evidence="1" key="1">
    <citation type="submission" date="2020-06" db="EMBL/GenBank/DDBJ databases">
        <authorList>
            <consortium name="Plant Systems Biology data submission"/>
        </authorList>
    </citation>
    <scope>NUCLEOTIDE SEQUENCE</scope>
    <source>
        <strain evidence="1">D6</strain>
    </source>
</reference>
<keyword evidence="2" id="KW-1185">Reference proteome</keyword>
<gene>
    <name evidence="1" type="ORF">SEMRO_2938_G340620.1</name>
</gene>
<evidence type="ECO:0000313" key="1">
    <source>
        <dbReference type="EMBL" id="CAB9530573.1"/>
    </source>
</evidence>
<dbReference type="Proteomes" id="UP001153069">
    <property type="component" value="Unassembled WGS sequence"/>
</dbReference>
<sequence>MTDEAESARNILASMLCLGHLLEVKPREDIRTWHRSHLSIGESFALLWQQEAQGGTVEPRSASTSARFLAAHLADLLLAGRLKLLWDSPEGQKKQLSFLVVSTEPVSVPATTALLQELYVRQENRRVNKKKRYTKSIQRFLEQLATGTELATKLEKETFAGLVERKILAKEKQKKWNLLTKEIPPNAHLELVLKLIGRTTQVFTLVEEHDNPKLAQLREKFVQDPMATLMGVEPIGSAMVLMDTTHKKDLKLWRLGNDEIYVENSPFLADEEQSLRFWKAEVDEGVMS</sequence>
<protein>
    <submittedName>
        <fullName evidence="1">Uncharacterized protein</fullName>
    </submittedName>
</protein>
<dbReference type="InterPro" id="IPR038261">
    <property type="entry name" value="GPP34-like_sf"/>
</dbReference>
<name>A0A9N8HX62_9STRA</name>
<evidence type="ECO:0000313" key="2">
    <source>
        <dbReference type="Proteomes" id="UP001153069"/>
    </source>
</evidence>
<dbReference type="AlphaFoldDB" id="A0A9N8HX62"/>
<dbReference type="GO" id="GO:0000139">
    <property type="term" value="C:Golgi membrane"/>
    <property type="evidence" value="ECO:0007669"/>
    <property type="project" value="UniProtKB-SubCell"/>
</dbReference>
<accession>A0A9N8HX62</accession>
<comment type="caution">
    <text evidence="1">The sequence shown here is derived from an EMBL/GenBank/DDBJ whole genome shotgun (WGS) entry which is preliminary data.</text>
</comment>
<organism evidence="1 2">
    <name type="scientific">Seminavis robusta</name>
    <dbReference type="NCBI Taxonomy" id="568900"/>
    <lineage>
        <taxon>Eukaryota</taxon>
        <taxon>Sar</taxon>
        <taxon>Stramenopiles</taxon>
        <taxon>Ochrophyta</taxon>
        <taxon>Bacillariophyta</taxon>
        <taxon>Bacillariophyceae</taxon>
        <taxon>Bacillariophycidae</taxon>
        <taxon>Naviculales</taxon>
        <taxon>Naviculaceae</taxon>
        <taxon>Seminavis</taxon>
    </lineage>
</organism>
<dbReference type="Gene3D" id="1.10.3630.10">
    <property type="entry name" value="yeast vps74-n-term truncation variant domain like"/>
    <property type="match status" value="1"/>
</dbReference>
<dbReference type="OrthoDB" id="6500128at2759"/>
<dbReference type="GO" id="GO:0070273">
    <property type="term" value="F:phosphatidylinositol-4-phosphate binding"/>
    <property type="evidence" value="ECO:0007669"/>
    <property type="project" value="InterPro"/>
</dbReference>
<dbReference type="EMBL" id="CAICTM010002936">
    <property type="protein sequence ID" value="CAB9530573.1"/>
    <property type="molecule type" value="Genomic_DNA"/>
</dbReference>